<evidence type="ECO:0000256" key="1">
    <source>
        <dbReference type="SAM" id="MobiDB-lite"/>
    </source>
</evidence>
<reference evidence="3" key="1">
    <citation type="journal article" date="2019" name="Int. J. Syst. Evol. Microbiol.">
        <title>The Global Catalogue of Microorganisms (GCM) 10K type strain sequencing project: providing services to taxonomists for standard genome sequencing and annotation.</title>
        <authorList>
            <consortium name="The Broad Institute Genomics Platform"/>
            <consortium name="The Broad Institute Genome Sequencing Center for Infectious Disease"/>
            <person name="Wu L."/>
            <person name="Ma J."/>
        </authorList>
    </citation>
    <scope>NUCLEOTIDE SEQUENCE [LARGE SCALE GENOMIC DNA]</scope>
    <source>
        <strain evidence="3">NBRC 111146</strain>
    </source>
</reference>
<feature type="region of interest" description="Disordered" evidence="1">
    <location>
        <begin position="77"/>
        <end position="118"/>
    </location>
</feature>
<evidence type="ECO:0000313" key="2">
    <source>
        <dbReference type="EMBL" id="GLT15003.1"/>
    </source>
</evidence>
<dbReference type="RefSeq" id="WP_089122334.1">
    <property type="nucleotide sequence ID" value="NZ_BSPV01000006.1"/>
</dbReference>
<dbReference type="Proteomes" id="UP001157156">
    <property type="component" value="Unassembled WGS sequence"/>
</dbReference>
<protein>
    <submittedName>
        <fullName evidence="2">Uncharacterized protein</fullName>
    </submittedName>
</protein>
<comment type="caution">
    <text evidence="2">The sequence shown here is derived from an EMBL/GenBank/DDBJ whole genome shotgun (WGS) entry which is preliminary data.</text>
</comment>
<accession>A0ABQ6EPE4</accession>
<dbReference type="EMBL" id="BSPV01000006">
    <property type="protein sequence ID" value="GLT15003.1"/>
    <property type="molecule type" value="Genomic_DNA"/>
</dbReference>
<gene>
    <name evidence="2" type="ORF">GCM10007931_19780</name>
</gene>
<keyword evidence="3" id="KW-1185">Reference proteome</keyword>
<organism evidence="2 3">
    <name type="scientific">Vibrio algivorus</name>
    <dbReference type="NCBI Taxonomy" id="1667024"/>
    <lineage>
        <taxon>Bacteria</taxon>
        <taxon>Pseudomonadati</taxon>
        <taxon>Pseudomonadota</taxon>
        <taxon>Gammaproteobacteria</taxon>
        <taxon>Vibrionales</taxon>
        <taxon>Vibrionaceae</taxon>
        <taxon>Vibrio</taxon>
    </lineage>
</organism>
<name>A0ABQ6EPE4_9VIBR</name>
<proteinExistence type="predicted"/>
<sequence>MKLHVNRFDFTGDLATDLQNGLITAFDDADNLMSVDDAINKLTDGAKVAGVSAPNDQSAKRVYDGVRRMRSFSAKVNDATPEPMSQLSSYEKHKRTMADAWKGEPPKQSNDSQPAKLHAYDSFKQRLADGWKLFTDDKGGE</sequence>
<evidence type="ECO:0000313" key="3">
    <source>
        <dbReference type="Proteomes" id="UP001157156"/>
    </source>
</evidence>